<evidence type="ECO:0000313" key="9">
    <source>
        <dbReference type="EMBL" id="SHF49256.1"/>
    </source>
</evidence>
<feature type="transmembrane region" description="Helical" evidence="7">
    <location>
        <begin position="12"/>
        <end position="30"/>
    </location>
</feature>
<feature type="domain" description="VTT" evidence="8">
    <location>
        <begin position="30"/>
        <end position="161"/>
    </location>
</feature>
<keyword evidence="3" id="KW-1003">Cell membrane</keyword>
<evidence type="ECO:0000256" key="5">
    <source>
        <dbReference type="ARBA" id="ARBA00022989"/>
    </source>
</evidence>
<dbReference type="EMBL" id="FQVI01000033">
    <property type="protein sequence ID" value="SHF49256.1"/>
    <property type="molecule type" value="Genomic_DNA"/>
</dbReference>
<evidence type="ECO:0000256" key="6">
    <source>
        <dbReference type="ARBA" id="ARBA00023136"/>
    </source>
</evidence>
<dbReference type="PANTHER" id="PTHR42709:SF6">
    <property type="entry name" value="UNDECAPRENYL PHOSPHATE TRANSPORTER A"/>
    <property type="match status" value="1"/>
</dbReference>
<evidence type="ECO:0000259" key="8">
    <source>
        <dbReference type="Pfam" id="PF09335"/>
    </source>
</evidence>
<sequence length="203" mass="22450">MQSWIMEIMNTYGYLGIALLITIENVFPPIPSEVILTFGGFMTTYTKMNILGVVLSSTVGSVFGAIILYEVGSLVSQERLEKILSGRLGHLLHFKQEDVGKAIRWFDSQGNYTVLFCRCIPIVRSLISIPAGMAKMPLPTFLFLTTVGSTIWNLLLVTLGAMAGASWQRVVLYMNTYSDVAVAVTVGGLLLGLFVVYRKRKKK</sequence>
<keyword evidence="6 7" id="KW-0472">Membrane</keyword>
<evidence type="ECO:0000256" key="7">
    <source>
        <dbReference type="SAM" id="Phobius"/>
    </source>
</evidence>
<keyword evidence="5 7" id="KW-1133">Transmembrane helix</keyword>
<evidence type="ECO:0000256" key="2">
    <source>
        <dbReference type="ARBA" id="ARBA00010792"/>
    </source>
</evidence>
<accession>A0A1M5C3N1</accession>
<feature type="transmembrane region" description="Helical" evidence="7">
    <location>
        <begin position="141"/>
        <end position="165"/>
    </location>
</feature>
<comment type="similarity">
    <text evidence="2">Belongs to the DedA family.</text>
</comment>
<protein>
    <submittedName>
        <fullName evidence="9">Alkaline phosphatase</fullName>
    </submittedName>
</protein>
<organism evidence="9 10">
    <name type="scientific">Lactonifactor longoviformis DSM 17459</name>
    <dbReference type="NCBI Taxonomy" id="1122155"/>
    <lineage>
        <taxon>Bacteria</taxon>
        <taxon>Bacillati</taxon>
        <taxon>Bacillota</taxon>
        <taxon>Clostridia</taxon>
        <taxon>Eubacteriales</taxon>
        <taxon>Clostridiaceae</taxon>
        <taxon>Lactonifactor</taxon>
    </lineage>
</organism>
<dbReference type="RefSeq" id="WP_072854496.1">
    <property type="nucleotide sequence ID" value="NZ_FQVI01000033.1"/>
</dbReference>
<evidence type="ECO:0000256" key="1">
    <source>
        <dbReference type="ARBA" id="ARBA00004651"/>
    </source>
</evidence>
<comment type="subcellular location">
    <subcellularLocation>
        <location evidence="1">Cell membrane</location>
        <topology evidence="1">Multi-pass membrane protein</topology>
    </subcellularLocation>
</comment>
<evidence type="ECO:0000256" key="4">
    <source>
        <dbReference type="ARBA" id="ARBA00022692"/>
    </source>
</evidence>
<dbReference type="Proteomes" id="UP000184245">
    <property type="component" value="Unassembled WGS sequence"/>
</dbReference>
<name>A0A1M5C3N1_9CLOT</name>
<proteinExistence type="inferred from homology"/>
<dbReference type="AlphaFoldDB" id="A0A1M5C3N1"/>
<evidence type="ECO:0000256" key="3">
    <source>
        <dbReference type="ARBA" id="ARBA00022475"/>
    </source>
</evidence>
<dbReference type="InterPro" id="IPR051311">
    <property type="entry name" value="DedA_domain"/>
</dbReference>
<gene>
    <name evidence="9" type="ORF">SAMN02745158_03952</name>
</gene>
<reference evidence="9 10" key="1">
    <citation type="submission" date="2016-11" db="EMBL/GenBank/DDBJ databases">
        <authorList>
            <person name="Jaros S."/>
            <person name="Januszkiewicz K."/>
            <person name="Wedrychowicz H."/>
        </authorList>
    </citation>
    <scope>NUCLEOTIDE SEQUENCE [LARGE SCALE GENOMIC DNA]</scope>
    <source>
        <strain evidence="9 10">DSM 17459</strain>
    </source>
</reference>
<feature type="transmembrane region" description="Helical" evidence="7">
    <location>
        <begin position="50"/>
        <end position="69"/>
    </location>
</feature>
<feature type="transmembrane region" description="Helical" evidence="7">
    <location>
        <begin position="177"/>
        <end position="197"/>
    </location>
</feature>
<dbReference type="GO" id="GO:0005886">
    <property type="term" value="C:plasma membrane"/>
    <property type="evidence" value="ECO:0007669"/>
    <property type="project" value="UniProtKB-SubCell"/>
</dbReference>
<keyword evidence="10" id="KW-1185">Reference proteome</keyword>
<keyword evidence="4 7" id="KW-0812">Transmembrane</keyword>
<dbReference type="OrthoDB" id="9813426at2"/>
<dbReference type="InterPro" id="IPR032816">
    <property type="entry name" value="VTT_dom"/>
</dbReference>
<dbReference type="Pfam" id="PF09335">
    <property type="entry name" value="VTT_dom"/>
    <property type="match status" value="1"/>
</dbReference>
<evidence type="ECO:0000313" key="10">
    <source>
        <dbReference type="Proteomes" id="UP000184245"/>
    </source>
</evidence>
<dbReference type="PANTHER" id="PTHR42709">
    <property type="entry name" value="ALKALINE PHOSPHATASE LIKE PROTEIN"/>
    <property type="match status" value="1"/>
</dbReference>
<dbReference type="STRING" id="1122155.SAMN02745158_03952"/>